<dbReference type="Pfam" id="PF18572">
    <property type="entry name" value="T6PP_N"/>
    <property type="match status" value="1"/>
</dbReference>
<reference evidence="2" key="1">
    <citation type="journal article" date="2020" name="Ecol. Evol.">
        <title>Genome structure and content of the rice root-knot nematode (Meloidogyne graminicola).</title>
        <authorList>
            <person name="Phan N.T."/>
            <person name="Danchin E.G.J."/>
            <person name="Klopp C."/>
            <person name="Perfus-Barbeoch L."/>
            <person name="Kozlowski D.K."/>
            <person name="Koutsovoulos G.D."/>
            <person name="Lopez-Roques C."/>
            <person name="Bouchez O."/>
            <person name="Zahm M."/>
            <person name="Besnard G."/>
            <person name="Bellafiore S."/>
        </authorList>
    </citation>
    <scope>NUCLEOTIDE SEQUENCE</scope>
    <source>
        <strain evidence="2">VN-18</strain>
    </source>
</reference>
<comment type="caution">
    <text evidence="2">The sequence shown here is derived from an EMBL/GenBank/DDBJ whole genome shotgun (WGS) entry which is preliminary data.</text>
</comment>
<feature type="domain" description="Trehalose-6-phosphate phosphatase helical bundle" evidence="1">
    <location>
        <begin position="42"/>
        <end position="73"/>
    </location>
</feature>
<dbReference type="Gene3D" id="1.20.58.1800">
    <property type="match status" value="1"/>
</dbReference>
<organism evidence="2 3">
    <name type="scientific">Meloidogyne graminicola</name>
    <dbReference type="NCBI Taxonomy" id="189291"/>
    <lineage>
        <taxon>Eukaryota</taxon>
        <taxon>Metazoa</taxon>
        <taxon>Ecdysozoa</taxon>
        <taxon>Nematoda</taxon>
        <taxon>Chromadorea</taxon>
        <taxon>Rhabditida</taxon>
        <taxon>Tylenchina</taxon>
        <taxon>Tylenchomorpha</taxon>
        <taxon>Tylenchoidea</taxon>
        <taxon>Meloidogynidae</taxon>
        <taxon>Meloidogyninae</taxon>
        <taxon>Meloidogyne</taxon>
    </lineage>
</organism>
<dbReference type="InterPro" id="IPR041064">
    <property type="entry name" value="T6PP_helical"/>
</dbReference>
<dbReference type="OrthoDB" id="5781377at2759"/>
<name>A0A8S9ZVG9_9BILA</name>
<evidence type="ECO:0000259" key="1">
    <source>
        <dbReference type="Pfam" id="PF18572"/>
    </source>
</evidence>
<evidence type="ECO:0000313" key="2">
    <source>
        <dbReference type="EMBL" id="KAF7637143.1"/>
    </source>
</evidence>
<accession>A0A8S9ZVG9</accession>
<proteinExistence type="predicted"/>
<evidence type="ECO:0000313" key="3">
    <source>
        <dbReference type="Proteomes" id="UP000605970"/>
    </source>
</evidence>
<dbReference type="AlphaFoldDB" id="A0A8S9ZVG9"/>
<keyword evidence="3" id="KW-1185">Reference proteome</keyword>
<gene>
    <name evidence="2" type="ORF">Mgra_00003532</name>
</gene>
<sequence>MDKACQQNTDRQTRSDSVFSSIVDQQINWNDVFMRMDKHQGTVDDFKKLMYKVQSKRREFVSAFLHEYELTSSTDNRENTLFSSR</sequence>
<dbReference type="EMBL" id="JABEBT010000023">
    <property type="protein sequence ID" value="KAF7637143.1"/>
    <property type="molecule type" value="Genomic_DNA"/>
</dbReference>
<dbReference type="Proteomes" id="UP000605970">
    <property type="component" value="Unassembled WGS sequence"/>
</dbReference>
<protein>
    <submittedName>
        <fullName evidence="2">T6PP_N domain-containing protein</fullName>
    </submittedName>
</protein>